<dbReference type="Proteomes" id="UP000530268">
    <property type="component" value="Unassembled WGS sequence"/>
</dbReference>
<dbReference type="Gene3D" id="1.20.1270.180">
    <property type="match status" value="1"/>
</dbReference>
<evidence type="ECO:0000313" key="3">
    <source>
        <dbReference type="Proteomes" id="UP000530268"/>
    </source>
</evidence>
<dbReference type="Pfam" id="PF07007">
    <property type="entry name" value="LprI"/>
    <property type="match status" value="1"/>
</dbReference>
<proteinExistence type="predicted"/>
<dbReference type="EMBL" id="JACIEI010000011">
    <property type="protein sequence ID" value="MBB3995142.1"/>
    <property type="molecule type" value="Genomic_DNA"/>
</dbReference>
<evidence type="ECO:0000259" key="1">
    <source>
        <dbReference type="Pfam" id="PF07007"/>
    </source>
</evidence>
<comment type="caution">
    <text evidence="2">The sequence shown here is derived from an EMBL/GenBank/DDBJ whole genome shotgun (WGS) entry which is preliminary data.</text>
</comment>
<sequence length="165" mass="17660">MKYLPYLTTVAVAGPALAHEGVQVVPQGGKRHVFGFSNKVMGPLALCAALMFAPFFGGAAQAQSAAECIEPQQQQLMNACAQKDYEVADAALNSAWKSAKSFADAIGEGDALLDAQRAWLSYRDAACEVHASPFEGGSLQPLIRTTCLSELTAERTRMLLEFNAY</sequence>
<dbReference type="AlphaFoldDB" id="A0A7W6E9L1"/>
<dbReference type="RefSeq" id="WP_246423381.1">
    <property type="nucleotide sequence ID" value="NZ_JACIEI010000011.1"/>
</dbReference>
<organism evidence="2 3">
    <name type="scientific">Sulfitobacter undariae</name>
    <dbReference type="NCBI Taxonomy" id="1563671"/>
    <lineage>
        <taxon>Bacteria</taxon>
        <taxon>Pseudomonadati</taxon>
        <taxon>Pseudomonadota</taxon>
        <taxon>Alphaproteobacteria</taxon>
        <taxon>Rhodobacterales</taxon>
        <taxon>Roseobacteraceae</taxon>
        <taxon>Sulfitobacter</taxon>
    </lineage>
</organism>
<protein>
    <submittedName>
        <fullName evidence="2">Uncharacterized protein YecT (DUF1311 family)</fullName>
    </submittedName>
</protein>
<keyword evidence="3" id="KW-1185">Reference proteome</keyword>
<feature type="domain" description="Lysozyme inhibitor LprI-like N-terminal" evidence="1">
    <location>
        <begin position="72"/>
        <end position="159"/>
    </location>
</feature>
<accession>A0A7W6E9L1</accession>
<evidence type="ECO:0000313" key="2">
    <source>
        <dbReference type="EMBL" id="MBB3995142.1"/>
    </source>
</evidence>
<name>A0A7W6E9L1_9RHOB</name>
<reference evidence="2 3" key="1">
    <citation type="submission" date="2020-08" db="EMBL/GenBank/DDBJ databases">
        <title>Genomic Encyclopedia of Type Strains, Phase IV (KMG-IV): sequencing the most valuable type-strain genomes for metagenomic binning, comparative biology and taxonomic classification.</title>
        <authorList>
            <person name="Goeker M."/>
        </authorList>
    </citation>
    <scope>NUCLEOTIDE SEQUENCE [LARGE SCALE GENOMIC DNA]</scope>
    <source>
        <strain evidence="2 3">DSM 102234</strain>
    </source>
</reference>
<gene>
    <name evidence="2" type="ORF">GGR95_002793</name>
</gene>
<dbReference type="InterPro" id="IPR009739">
    <property type="entry name" value="LprI-like_N"/>
</dbReference>